<dbReference type="GO" id="GO:0098552">
    <property type="term" value="C:side of membrane"/>
    <property type="evidence" value="ECO:0007669"/>
    <property type="project" value="UniProtKB-KW"/>
</dbReference>
<dbReference type="GO" id="GO:0046872">
    <property type="term" value="F:metal ion binding"/>
    <property type="evidence" value="ECO:0007669"/>
    <property type="project" value="UniProtKB-UniRule"/>
</dbReference>
<evidence type="ECO:0000256" key="8">
    <source>
        <dbReference type="ARBA" id="ARBA00023288"/>
    </source>
</evidence>
<evidence type="ECO:0000259" key="12">
    <source>
        <dbReference type="PROSITE" id="PS52012"/>
    </source>
</evidence>
<evidence type="ECO:0000313" key="13">
    <source>
        <dbReference type="EMBL" id="KAK3304947.1"/>
    </source>
</evidence>
<evidence type="ECO:0000256" key="6">
    <source>
        <dbReference type="ARBA" id="ARBA00022729"/>
    </source>
</evidence>
<dbReference type="PROSITE" id="PS52012">
    <property type="entry name" value="CFEM"/>
    <property type="match status" value="1"/>
</dbReference>
<accession>A0AAJ0GRV9</accession>
<keyword evidence="11" id="KW-0812">Transmembrane</keyword>
<evidence type="ECO:0000256" key="5">
    <source>
        <dbReference type="ARBA" id="ARBA00022622"/>
    </source>
</evidence>
<keyword evidence="9" id="KW-0479">Metal-binding</keyword>
<comment type="caution">
    <text evidence="13">The sequence shown here is derived from an EMBL/GenBank/DDBJ whole genome shotgun (WGS) entry which is preliminary data.</text>
</comment>
<reference evidence="13" key="1">
    <citation type="journal article" date="2023" name="Mol. Phylogenet. Evol.">
        <title>Genome-scale phylogeny and comparative genomics of the fungal order Sordariales.</title>
        <authorList>
            <person name="Hensen N."/>
            <person name="Bonometti L."/>
            <person name="Westerberg I."/>
            <person name="Brannstrom I.O."/>
            <person name="Guillou S."/>
            <person name="Cros-Aarteil S."/>
            <person name="Calhoun S."/>
            <person name="Haridas S."/>
            <person name="Kuo A."/>
            <person name="Mondo S."/>
            <person name="Pangilinan J."/>
            <person name="Riley R."/>
            <person name="LaButti K."/>
            <person name="Andreopoulos B."/>
            <person name="Lipzen A."/>
            <person name="Chen C."/>
            <person name="Yan M."/>
            <person name="Daum C."/>
            <person name="Ng V."/>
            <person name="Clum A."/>
            <person name="Steindorff A."/>
            <person name="Ohm R.A."/>
            <person name="Martin F."/>
            <person name="Silar P."/>
            <person name="Natvig D.O."/>
            <person name="Lalanne C."/>
            <person name="Gautier V."/>
            <person name="Ament-Velasquez S.L."/>
            <person name="Kruys A."/>
            <person name="Hutchinson M.I."/>
            <person name="Powell A.J."/>
            <person name="Barry K."/>
            <person name="Miller A.N."/>
            <person name="Grigoriev I.V."/>
            <person name="Debuchy R."/>
            <person name="Gladieux P."/>
            <person name="Hiltunen Thoren M."/>
            <person name="Johannesson H."/>
        </authorList>
    </citation>
    <scope>NUCLEOTIDE SEQUENCE</scope>
    <source>
        <strain evidence="13">CBS 333.67</strain>
    </source>
</reference>
<evidence type="ECO:0000256" key="4">
    <source>
        <dbReference type="ARBA" id="ARBA00022525"/>
    </source>
</evidence>
<reference evidence="13" key="2">
    <citation type="submission" date="2023-06" db="EMBL/GenBank/DDBJ databases">
        <authorList>
            <consortium name="Lawrence Berkeley National Laboratory"/>
            <person name="Mondo S.J."/>
            <person name="Hensen N."/>
            <person name="Bonometti L."/>
            <person name="Westerberg I."/>
            <person name="Brannstrom I.O."/>
            <person name="Guillou S."/>
            <person name="Cros-Aarteil S."/>
            <person name="Calhoun S."/>
            <person name="Haridas S."/>
            <person name="Kuo A."/>
            <person name="Pangilinan J."/>
            <person name="Riley R."/>
            <person name="Labutti K."/>
            <person name="Andreopoulos B."/>
            <person name="Lipzen A."/>
            <person name="Chen C."/>
            <person name="Yanf M."/>
            <person name="Daum C."/>
            <person name="Ng V."/>
            <person name="Clum A."/>
            <person name="Steindorff A."/>
            <person name="Ohm R."/>
            <person name="Martin F."/>
            <person name="Silar P."/>
            <person name="Natvig D."/>
            <person name="Lalanne C."/>
            <person name="Gautier V."/>
            <person name="Ament-Velasquez S.L."/>
            <person name="Kruys A."/>
            <person name="Hutchinson M.I."/>
            <person name="Powell A.J."/>
            <person name="Barry K."/>
            <person name="Miller A.N."/>
            <person name="Grigoriev I.V."/>
            <person name="Debuchy R."/>
            <person name="Gladieux P."/>
            <person name="Thoren M.H."/>
            <person name="Johannesson H."/>
        </authorList>
    </citation>
    <scope>NUCLEOTIDE SEQUENCE</scope>
    <source>
        <strain evidence="13">CBS 333.67</strain>
    </source>
</reference>
<keyword evidence="5" id="KW-0325">Glycoprotein</keyword>
<keyword evidence="9" id="KW-0408">Iron</keyword>
<evidence type="ECO:0000313" key="14">
    <source>
        <dbReference type="Proteomes" id="UP001273166"/>
    </source>
</evidence>
<feature type="region of interest" description="Disordered" evidence="10">
    <location>
        <begin position="1"/>
        <end position="24"/>
    </location>
</feature>
<gene>
    <name evidence="13" type="ORF">B0T15DRAFT_538134</name>
</gene>
<dbReference type="GO" id="GO:0005576">
    <property type="term" value="C:extracellular region"/>
    <property type="evidence" value="ECO:0007669"/>
    <property type="project" value="UniProtKB-SubCell"/>
</dbReference>
<evidence type="ECO:0000256" key="1">
    <source>
        <dbReference type="ARBA" id="ARBA00004589"/>
    </source>
</evidence>
<evidence type="ECO:0000256" key="9">
    <source>
        <dbReference type="PROSITE-ProRule" id="PRU01356"/>
    </source>
</evidence>
<keyword evidence="8" id="KW-0449">Lipoprotein</keyword>
<feature type="binding site" description="axial binding residue" evidence="9">
    <location>
        <position position="151"/>
    </location>
    <ligand>
        <name>heme</name>
        <dbReference type="ChEBI" id="CHEBI:30413"/>
    </ligand>
    <ligandPart>
        <name>Fe</name>
        <dbReference type="ChEBI" id="CHEBI:18248"/>
    </ligandPart>
</feature>
<comment type="caution">
    <text evidence="9">Lacks conserved residue(s) required for the propagation of feature annotation.</text>
</comment>
<dbReference type="EMBL" id="JAUDZG010000005">
    <property type="protein sequence ID" value="KAK3304947.1"/>
    <property type="molecule type" value="Genomic_DNA"/>
</dbReference>
<keyword evidence="4" id="KW-0964">Secreted</keyword>
<keyword evidence="9" id="KW-0349">Heme</keyword>
<name>A0AAJ0GRV9_9PEZI</name>
<sequence>MKSTRPLISSIPPPSHHQIHQPPRHASPLHHWYLPKYLQFPTVISAHAFAFLSPRSSPRKHNCRLHIPRSRFSRIGVKSAARQLSPMALLIFAVLLFAVSAIARAITEAPSPAIITPAPVASCPLTSAVPSCGRECLIDAANAAGCSNLFDLKCQCQNAGAIRSIASPCVQSACGDDLGVSLNSVAQAICTQCV</sequence>
<evidence type="ECO:0000256" key="3">
    <source>
        <dbReference type="ARBA" id="ARBA00010031"/>
    </source>
</evidence>
<proteinExistence type="inferred from homology"/>
<dbReference type="SMART" id="SM00747">
    <property type="entry name" value="CFEM"/>
    <property type="match status" value="1"/>
</dbReference>
<evidence type="ECO:0000256" key="10">
    <source>
        <dbReference type="SAM" id="MobiDB-lite"/>
    </source>
</evidence>
<keyword evidence="7" id="KW-1015">Disulfide bond</keyword>
<evidence type="ECO:0000256" key="2">
    <source>
        <dbReference type="ARBA" id="ARBA00004613"/>
    </source>
</evidence>
<keyword evidence="11" id="KW-0472">Membrane</keyword>
<dbReference type="RefSeq" id="XP_062720727.1">
    <property type="nucleotide sequence ID" value="XM_062869668.1"/>
</dbReference>
<keyword evidence="14" id="KW-1185">Reference proteome</keyword>
<organism evidence="13 14">
    <name type="scientific">Chaetomium strumarium</name>
    <dbReference type="NCBI Taxonomy" id="1170767"/>
    <lineage>
        <taxon>Eukaryota</taxon>
        <taxon>Fungi</taxon>
        <taxon>Dikarya</taxon>
        <taxon>Ascomycota</taxon>
        <taxon>Pezizomycotina</taxon>
        <taxon>Sordariomycetes</taxon>
        <taxon>Sordariomycetidae</taxon>
        <taxon>Sordariales</taxon>
        <taxon>Chaetomiaceae</taxon>
        <taxon>Chaetomium</taxon>
    </lineage>
</organism>
<evidence type="ECO:0000256" key="7">
    <source>
        <dbReference type="ARBA" id="ARBA00023157"/>
    </source>
</evidence>
<dbReference type="AlphaFoldDB" id="A0AAJ0GRV9"/>
<comment type="subcellular location">
    <subcellularLocation>
        <location evidence="1">Membrane</location>
        <topology evidence="1">Lipid-anchor</topology>
        <topology evidence="1">GPI-anchor</topology>
    </subcellularLocation>
    <subcellularLocation>
        <location evidence="2">Secreted</location>
    </subcellularLocation>
</comment>
<feature type="transmembrane region" description="Helical" evidence="11">
    <location>
        <begin position="87"/>
        <end position="106"/>
    </location>
</feature>
<keyword evidence="5" id="KW-0336">GPI-anchor</keyword>
<feature type="domain" description="CFEM" evidence="12">
    <location>
        <begin position="104"/>
        <end position="194"/>
    </location>
</feature>
<comment type="similarity">
    <text evidence="3">Belongs to the RBT5 family.</text>
</comment>
<evidence type="ECO:0000256" key="11">
    <source>
        <dbReference type="SAM" id="Phobius"/>
    </source>
</evidence>
<dbReference type="Proteomes" id="UP001273166">
    <property type="component" value="Unassembled WGS sequence"/>
</dbReference>
<dbReference type="InterPro" id="IPR008427">
    <property type="entry name" value="Extracellular_membr_CFEM_dom"/>
</dbReference>
<protein>
    <recommendedName>
        <fullName evidence="12">CFEM domain-containing protein</fullName>
    </recommendedName>
</protein>
<dbReference type="GeneID" id="87888497"/>
<dbReference type="Pfam" id="PF05730">
    <property type="entry name" value="CFEM"/>
    <property type="match status" value="1"/>
</dbReference>
<keyword evidence="11" id="KW-1133">Transmembrane helix</keyword>
<keyword evidence="6" id="KW-0732">Signal</keyword>